<sequence length="259" mass="29564">MGFFLSAPIVFLANTVYLPFVISIVIGVPSAILYSFEVVIIITKWKDFNSSFFQLLIARAILVWKRCLLLTMLLIFITPLILTVQMFSQDFYARLQADNKTVTIDEHNITEGDIQPMAFSAYSCVIFMFICLIINIATLFVYKTKVQPQTNKITSNGLQQTIEKRLTLYAFWTFVGQLLISISTTLIYVAIMISLSGVSLLSVDECQNFFMAVFNQNFLVSDISTIVLPSWLLIWANGETRKHIFIKINSVKIYLKMEI</sequence>
<dbReference type="EMBL" id="CAJEWN010000300">
    <property type="protein sequence ID" value="CAD2177574.1"/>
    <property type="molecule type" value="Genomic_DNA"/>
</dbReference>
<keyword evidence="4 6" id="KW-1133">Transmembrane helix</keyword>
<feature type="transmembrane region" description="Helical" evidence="6">
    <location>
        <begin position="20"/>
        <end position="42"/>
    </location>
</feature>
<comment type="subcellular location">
    <subcellularLocation>
        <location evidence="1">Membrane</location>
        <topology evidence="1">Multi-pass membrane protein</topology>
    </subcellularLocation>
</comment>
<evidence type="ECO:0000256" key="5">
    <source>
        <dbReference type="ARBA" id="ARBA00023136"/>
    </source>
</evidence>
<evidence type="ECO:0000256" key="4">
    <source>
        <dbReference type="ARBA" id="ARBA00022989"/>
    </source>
</evidence>
<dbReference type="InterPro" id="IPR000609">
    <property type="entry name" value="7TM_GPCR_serpentine_rcpt_Srg"/>
</dbReference>
<proteinExistence type="inferred from homology"/>
<reference evidence="7 8" key="1">
    <citation type="submission" date="2020-08" db="EMBL/GenBank/DDBJ databases">
        <authorList>
            <person name="Koutsovoulos G."/>
            <person name="Danchin GJ E."/>
        </authorList>
    </citation>
    <scope>NUCLEOTIDE SEQUENCE [LARGE SCALE GENOMIC DNA]</scope>
</reference>
<comment type="similarity">
    <text evidence="2 6">Belongs to the nematode receptor-like protein srg family.</text>
</comment>
<comment type="caution">
    <text evidence="6">Lacks conserved residue(s) required for the propagation of feature annotation.</text>
</comment>
<dbReference type="OrthoDB" id="5864862at2759"/>
<dbReference type="PANTHER" id="PTHR31552">
    <property type="entry name" value="SERPENTINE RECEPTOR CLASS GAMMA"/>
    <property type="match status" value="1"/>
</dbReference>
<gene>
    <name evidence="7" type="ORF">MENT_LOCUS29454</name>
</gene>
<evidence type="ECO:0000256" key="3">
    <source>
        <dbReference type="ARBA" id="ARBA00022692"/>
    </source>
</evidence>
<feature type="transmembrane region" description="Helical" evidence="6">
    <location>
        <begin position="63"/>
        <end position="82"/>
    </location>
</feature>
<feature type="transmembrane region" description="Helical" evidence="6">
    <location>
        <begin position="169"/>
        <end position="198"/>
    </location>
</feature>
<organism evidence="7 8">
    <name type="scientific">Meloidogyne enterolobii</name>
    <name type="common">Root-knot nematode worm</name>
    <name type="synonym">Meloidogyne mayaguensis</name>
    <dbReference type="NCBI Taxonomy" id="390850"/>
    <lineage>
        <taxon>Eukaryota</taxon>
        <taxon>Metazoa</taxon>
        <taxon>Ecdysozoa</taxon>
        <taxon>Nematoda</taxon>
        <taxon>Chromadorea</taxon>
        <taxon>Rhabditida</taxon>
        <taxon>Tylenchina</taxon>
        <taxon>Tylenchomorpha</taxon>
        <taxon>Tylenchoidea</taxon>
        <taxon>Meloidogynidae</taxon>
        <taxon>Meloidogyninae</taxon>
        <taxon>Meloidogyne</taxon>
    </lineage>
</organism>
<feature type="transmembrane region" description="Helical" evidence="6">
    <location>
        <begin position="218"/>
        <end position="238"/>
    </location>
</feature>
<evidence type="ECO:0000256" key="1">
    <source>
        <dbReference type="ARBA" id="ARBA00004141"/>
    </source>
</evidence>
<dbReference type="GO" id="GO:0007606">
    <property type="term" value="P:sensory perception of chemical stimulus"/>
    <property type="evidence" value="ECO:0007669"/>
    <property type="project" value="UniProtKB-UniRule"/>
</dbReference>
<dbReference type="Pfam" id="PF02118">
    <property type="entry name" value="Srg"/>
    <property type="match status" value="1"/>
</dbReference>
<dbReference type="GO" id="GO:0004888">
    <property type="term" value="F:transmembrane signaling receptor activity"/>
    <property type="evidence" value="ECO:0007669"/>
    <property type="project" value="InterPro"/>
</dbReference>
<dbReference type="GO" id="GO:0016020">
    <property type="term" value="C:membrane"/>
    <property type="evidence" value="ECO:0007669"/>
    <property type="project" value="UniProtKB-SubCell"/>
</dbReference>
<dbReference type="AlphaFoldDB" id="A0A6V7VSQ3"/>
<evidence type="ECO:0000256" key="2">
    <source>
        <dbReference type="ARBA" id="ARBA00005692"/>
    </source>
</evidence>
<evidence type="ECO:0000313" key="7">
    <source>
        <dbReference type="EMBL" id="CAD2177574.1"/>
    </source>
</evidence>
<evidence type="ECO:0000256" key="6">
    <source>
        <dbReference type="RuleBase" id="RU280813"/>
    </source>
</evidence>
<feature type="transmembrane region" description="Helical" evidence="6">
    <location>
        <begin position="119"/>
        <end position="142"/>
    </location>
</feature>
<protein>
    <recommendedName>
        <fullName evidence="6">Serpentine receptor class gamma</fullName>
    </recommendedName>
</protein>
<keyword evidence="5 6" id="KW-0472">Membrane</keyword>
<accession>A0A6V7VSQ3</accession>
<dbReference type="PANTHER" id="PTHR31552:SF8">
    <property type="entry name" value="SERPENTINE RECEPTOR CLASS GAMMA"/>
    <property type="match status" value="1"/>
</dbReference>
<name>A0A6V7VSQ3_MELEN</name>
<keyword evidence="3 6" id="KW-0812">Transmembrane</keyword>
<evidence type="ECO:0000313" key="8">
    <source>
        <dbReference type="Proteomes" id="UP000580250"/>
    </source>
</evidence>
<dbReference type="Proteomes" id="UP000580250">
    <property type="component" value="Unassembled WGS sequence"/>
</dbReference>
<comment type="caution">
    <text evidence="7">The sequence shown here is derived from an EMBL/GenBank/DDBJ whole genome shotgun (WGS) entry which is preliminary data.</text>
</comment>